<dbReference type="Proteomes" id="UP000636888">
    <property type="component" value="Unassembled WGS sequence"/>
</dbReference>
<dbReference type="RefSeq" id="WP_199382442.1">
    <property type="nucleotide sequence ID" value="NZ_JAEMHM010000002.1"/>
</dbReference>
<dbReference type="EMBL" id="JAEMHM010000002">
    <property type="protein sequence ID" value="MBJ6723601.1"/>
    <property type="molecule type" value="Genomic_DNA"/>
</dbReference>
<feature type="signal peptide" evidence="1">
    <location>
        <begin position="1"/>
        <end position="22"/>
    </location>
</feature>
<name>A0A8J7LXS2_9BACT</name>
<sequence>MTIRFFIAAFIVLCLFLAPALAESPIKAEFDAACAKTDDAMNLSVAELNELIERCSRLRKSLEKEDETVRKVYLKRIDMCENLYRFVLEAKARQQKKGEAAK</sequence>
<dbReference type="AlphaFoldDB" id="A0A8J7LXS2"/>
<protein>
    <submittedName>
        <fullName evidence="2">Uncharacterized protein</fullName>
    </submittedName>
</protein>
<comment type="caution">
    <text evidence="2">The sequence shown here is derived from an EMBL/GenBank/DDBJ whole genome shotgun (WGS) entry which is preliminary data.</text>
</comment>
<feature type="chain" id="PRO_5035183647" evidence="1">
    <location>
        <begin position="23"/>
        <end position="102"/>
    </location>
</feature>
<evidence type="ECO:0000313" key="2">
    <source>
        <dbReference type="EMBL" id="MBJ6723601.1"/>
    </source>
</evidence>
<organism evidence="2 3">
    <name type="scientific">Geomesophilobacter sediminis</name>
    <dbReference type="NCBI Taxonomy" id="2798584"/>
    <lineage>
        <taxon>Bacteria</taxon>
        <taxon>Pseudomonadati</taxon>
        <taxon>Thermodesulfobacteriota</taxon>
        <taxon>Desulfuromonadia</taxon>
        <taxon>Geobacterales</taxon>
        <taxon>Geobacteraceae</taxon>
        <taxon>Geomesophilobacter</taxon>
    </lineage>
</organism>
<accession>A0A8J7LXS2</accession>
<evidence type="ECO:0000256" key="1">
    <source>
        <dbReference type="SAM" id="SignalP"/>
    </source>
</evidence>
<evidence type="ECO:0000313" key="3">
    <source>
        <dbReference type="Proteomes" id="UP000636888"/>
    </source>
</evidence>
<keyword evidence="3" id="KW-1185">Reference proteome</keyword>
<gene>
    <name evidence="2" type="ORF">JFN93_02660</name>
</gene>
<reference evidence="2" key="1">
    <citation type="submission" date="2020-12" db="EMBL/GenBank/DDBJ databases">
        <title>Geomonas sp. Red875, isolated from river sediment.</title>
        <authorList>
            <person name="Xu Z."/>
            <person name="Zhang Z."/>
            <person name="Masuda Y."/>
            <person name="Itoh H."/>
            <person name="Senoo K."/>
        </authorList>
    </citation>
    <scope>NUCLEOTIDE SEQUENCE</scope>
    <source>
        <strain evidence="2">Red875</strain>
    </source>
</reference>
<keyword evidence="1" id="KW-0732">Signal</keyword>
<proteinExistence type="predicted"/>